<dbReference type="Proteomes" id="UP001345219">
    <property type="component" value="Chromosome 7"/>
</dbReference>
<evidence type="ECO:0000256" key="1">
    <source>
        <dbReference type="SAM" id="MobiDB-lite"/>
    </source>
</evidence>
<evidence type="ECO:0000313" key="2">
    <source>
        <dbReference type="EMBL" id="KAK4766464.1"/>
    </source>
</evidence>
<keyword evidence="3" id="KW-1185">Reference proteome</keyword>
<protein>
    <submittedName>
        <fullName evidence="2">Uncharacterized protein</fullName>
    </submittedName>
</protein>
<organism evidence="2 3">
    <name type="scientific">Trapa incisa</name>
    <dbReference type="NCBI Taxonomy" id="236973"/>
    <lineage>
        <taxon>Eukaryota</taxon>
        <taxon>Viridiplantae</taxon>
        <taxon>Streptophyta</taxon>
        <taxon>Embryophyta</taxon>
        <taxon>Tracheophyta</taxon>
        <taxon>Spermatophyta</taxon>
        <taxon>Magnoliopsida</taxon>
        <taxon>eudicotyledons</taxon>
        <taxon>Gunneridae</taxon>
        <taxon>Pentapetalae</taxon>
        <taxon>rosids</taxon>
        <taxon>malvids</taxon>
        <taxon>Myrtales</taxon>
        <taxon>Lythraceae</taxon>
        <taxon>Trapa</taxon>
    </lineage>
</organism>
<sequence>MLQPQVSLCIRSRKASNHPGRAVESPPPSCDRQLKAQNFQMWWRTAERHSIFSIGNVGMAK</sequence>
<accession>A0AAN7KFH9</accession>
<proteinExistence type="predicted"/>
<feature type="region of interest" description="Disordered" evidence="1">
    <location>
        <begin position="12"/>
        <end position="31"/>
    </location>
</feature>
<reference evidence="2 3" key="1">
    <citation type="journal article" date="2023" name="Hortic Res">
        <title>Pangenome of water caltrop reveals structural variations and asymmetric subgenome divergence after allopolyploidization.</title>
        <authorList>
            <person name="Zhang X."/>
            <person name="Chen Y."/>
            <person name="Wang L."/>
            <person name="Yuan Y."/>
            <person name="Fang M."/>
            <person name="Shi L."/>
            <person name="Lu R."/>
            <person name="Comes H.P."/>
            <person name="Ma Y."/>
            <person name="Chen Y."/>
            <person name="Huang G."/>
            <person name="Zhou Y."/>
            <person name="Zheng Z."/>
            <person name="Qiu Y."/>
        </authorList>
    </citation>
    <scope>NUCLEOTIDE SEQUENCE [LARGE SCALE GENOMIC DNA]</scope>
    <source>
        <tissue evidence="2">Roots</tissue>
    </source>
</reference>
<dbReference type="AlphaFoldDB" id="A0AAN7KFH9"/>
<name>A0AAN7KFH9_9MYRT</name>
<evidence type="ECO:0000313" key="3">
    <source>
        <dbReference type="Proteomes" id="UP001345219"/>
    </source>
</evidence>
<gene>
    <name evidence="2" type="ORF">SAY87_008106</name>
</gene>
<comment type="caution">
    <text evidence="2">The sequence shown here is derived from an EMBL/GenBank/DDBJ whole genome shotgun (WGS) entry which is preliminary data.</text>
</comment>
<dbReference type="EMBL" id="JAXIOK010000007">
    <property type="protein sequence ID" value="KAK4766464.1"/>
    <property type="molecule type" value="Genomic_DNA"/>
</dbReference>